<keyword evidence="2" id="KW-1185">Reference proteome</keyword>
<dbReference type="EMBL" id="CM055749">
    <property type="protein sequence ID" value="KAJ7994601.1"/>
    <property type="molecule type" value="Genomic_DNA"/>
</dbReference>
<organism evidence="1 2">
    <name type="scientific">Dallia pectoralis</name>
    <name type="common">Alaska blackfish</name>
    <dbReference type="NCBI Taxonomy" id="75939"/>
    <lineage>
        <taxon>Eukaryota</taxon>
        <taxon>Metazoa</taxon>
        <taxon>Chordata</taxon>
        <taxon>Craniata</taxon>
        <taxon>Vertebrata</taxon>
        <taxon>Euteleostomi</taxon>
        <taxon>Actinopterygii</taxon>
        <taxon>Neopterygii</taxon>
        <taxon>Teleostei</taxon>
        <taxon>Protacanthopterygii</taxon>
        <taxon>Esociformes</taxon>
        <taxon>Umbridae</taxon>
        <taxon>Dallia</taxon>
    </lineage>
</organism>
<evidence type="ECO:0000313" key="1">
    <source>
        <dbReference type="EMBL" id="KAJ7994601.1"/>
    </source>
</evidence>
<evidence type="ECO:0000313" key="2">
    <source>
        <dbReference type="Proteomes" id="UP001157502"/>
    </source>
</evidence>
<protein>
    <submittedName>
        <fullName evidence="1">Uncharacterized protein</fullName>
    </submittedName>
</protein>
<sequence>MLARLCKVDFRYKNTHNRCDYTSRSCSSGDCGYSKKDERRQIDGGSRGKNGTNNRWCETETVETRIIPSDLPFQMIEKSGLESWSRETQVDLGRRSDTSEPNRSPVTGILPFIRVAQNCPRTYNILAFDPDSDRVRYRLTNPKGFHLDQADTTTPEADLPTPEADTTTPEADLRPTPEADLPTPEADLPTPEADLPTPEADLPTPEADLPTPEADLPTPEADLPTPEADLPTPEADLPTPEADTTTPEADLPTPEDDLPTPEADLPTPEADLPTPEADLTTPEADLPTPEADLPTPEADLPTPEANLPTPEADTTTPEADLPTPEDDTTTPEADLPTPEADTTTPEADLPTLEDDTTTPEADLPTPEDDLPTPEADLTTPEADPTTTAATTPEAATTTAPTTYKILCPFTFPLSKLPLHFLILVDSYAPSCDEGKYLRRFVNPTPHNGERIHAEVNKELEIRIRAVATHSEVDDVIITGPLNISKHITTHKEFVIRWTPDQDDLGQYFPICFIAEGESGSRVYQSEMRCVLVEVEKQKVSLASADHFYGGSTSFTPRGNGSFKVDFRYKNTHDWCDYTSQICSSGDCGYSERDERGQIDTSARGKSGYNNR</sequence>
<gene>
    <name evidence="1" type="ORF">DPEC_G00251160</name>
</gene>
<accession>A0ACC2FTB7</accession>
<reference evidence="1" key="1">
    <citation type="submission" date="2021-05" db="EMBL/GenBank/DDBJ databases">
        <authorList>
            <person name="Pan Q."/>
            <person name="Jouanno E."/>
            <person name="Zahm M."/>
            <person name="Klopp C."/>
            <person name="Cabau C."/>
            <person name="Louis A."/>
            <person name="Berthelot C."/>
            <person name="Parey E."/>
            <person name="Roest Crollius H."/>
            <person name="Montfort J."/>
            <person name="Robinson-Rechavi M."/>
            <person name="Bouchez O."/>
            <person name="Lampietro C."/>
            <person name="Lopez Roques C."/>
            <person name="Donnadieu C."/>
            <person name="Postlethwait J."/>
            <person name="Bobe J."/>
            <person name="Dillon D."/>
            <person name="Chandos A."/>
            <person name="von Hippel F."/>
            <person name="Guiguen Y."/>
        </authorList>
    </citation>
    <scope>NUCLEOTIDE SEQUENCE</scope>
    <source>
        <strain evidence="1">YG-Jan2019</strain>
    </source>
</reference>
<comment type="caution">
    <text evidence="1">The sequence shown here is derived from an EMBL/GenBank/DDBJ whole genome shotgun (WGS) entry which is preliminary data.</text>
</comment>
<name>A0ACC2FTB7_DALPE</name>
<proteinExistence type="predicted"/>
<dbReference type="Proteomes" id="UP001157502">
    <property type="component" value="Chromosome 22"/>
</dbReference>